<keyword evidence="5" id="KW-0732">Signal</keyword>
<evidence type="ECO:0000256" key="3">
    <source>
        <dbReference type="ARBA" id="ARBA00022801"/>
    </source>
</evidence>
<dbReference type="Proteomes" id="UP001202281">
    <property type="component" value="Unassembled WGS sequence"/>
</dbReference>
<comment type="caution">
    <text evidence="7">The sequence shown here is derived from an EMBL/GenBank/DDBJ whole genome shotgun (WGS) entry which is preliminary data.</text>
</comment>
<dbReference type="Pfam" id="PF26410">
    <property type="entry name" value="GH5_mannosidase"/>
    <property type="match status" value="1"/>
</dbReference>
<dbReference type="PANTHER" id="PTHR31451">
    <property type="match status" value="1"/>
</dbReference>
<evidence type="ECO:0000313" key="7">
    <source>
        <dbReference type="EMBL" id="MCJ2187686.1"/>
    </source>
</evidence>
<organism evidence="7 8">
    <name type="scientific">Novosphingobium beihaiensis</name>
    <dbReference type="NCBI Taxonomy" id="2930389"/>
    <lineage>
        <taxon>Bacteria</taxon>
        <taxon>Pseudomonadati</taxon>
        <taxon>Pseudomonadota</taxon>
        <taxon>Alphaproteobacteria</taxon>
        <taxon>Sphingomonadales</taxon>
        <taxon>Sphingomonadaceae</taxon>
        <taxon>Novosphingobium</taxon>
    </lineage>
</organism>
<dbReference type="RefSeq" id="WP_243921610.1">
    <property type="nucleotide sequence ID" value="NZ_JALHLG010000016.1"/>
</dbReference>
<feature type="chain" id="PRO_5046702183" description="mannan endo-1,4-beta-mannosidase" evidence="5">
    <location>
        <begin position="29"/>
        <end position="455"/>
    </location>
</feature>
<evidence type="ECO:0000256" key="5">
    <source>
        <dbReference type="SAM" id="SignalP"/>
    </source>
</evidence>
<evidence type="ECO:0000256" key="1">
    <source>
        <dbReference type="ARBA" id="ARBA00001678"/>
    </source>
</evidence>
<evidence type="ECO:0000313" key="8">
    <source>
        <dbReference type="Proteomes" id="UP001202281"/>
    </source>
</evidence>
<dbReference type="InterPro" id="IPR045053">
    <property type="entry name" value="MAN-like"/>
</dbReference>
<dbReference type="InterPro" id="IPR017853">
    <property type="entry name" value="GH"/>
</dbReference>
<feature type="signal peptide" evidence="5">
    <location>
        <begin position="1"/>
        <end position="28"/>
    </location>
</feature>
<gene>
    <name evidence="7" type="ORF">MTR66_12770</name>
</gene>
<evidence type="ECO:0000256" key="4">
    <source>
        <dbReference type="ARBA" id="ARBA00023295"/>
    </source>
</evidence>
<dbReference type="EC" id="3.2.1.78" evidence="2"/>
<comment type="catalytic activity">
    <reaction evidence="1">
        <text>Random hydrolysis of (1-&gt;4)-beta-D-mannosidic linkages in mannans, galactomannans and glucomannans.</text>
        <dbReference type="EC" id="3.2.1.78"/>
    </reaction>
</comment>
<keyword evidence="8" id="KW-1185">Reference proteome</keyword>
<keyword evidence="3" id="KW-0378">Hydrolase</keyword>
<feature type="domain" description="Glycoside hydrolase family 5" evidence="6">
    <location>
        <begin position="42"/>
        <end position="449"/>
    </location>
</feature>
<dbReference type="Gene3D" id="3.20.20.80">
    <property type="entry name" value="Glycosidases"/>
    <property type="match status" value="1"/>
</dbReference>
<evidence type="ECO:0000259" key="6">
    <source>
        <dbReference type="Pfam" id="PF26410"/>
    </source>
</evidence>
<dbReference type="SUPFAM" id="SSF51445">
    <property type="entry name" value="(Trans)glycosidases"/>
    <property type="match status" value="1"/>
</dbReference>
<dbReference type="PROSITE" id="PS51318">
    <property type="entry name" value="TAT"/>
    <property type="match status" value="1"/>
</dbReference>
<name>A0ABT0BRI7_9SPHN</name>
<dbReference type="EMBL" id="JALHLG010000016">
    <property type="protein sequence ID" value="MCJ2187686.1"/>
    <property type="molecule type" value="Genomic_DNA"/>
</dbReference>
<keyword evidence="4" id="KW-0326">Glycosidase</keyword>
<accession>A0ABT0BRI7</accession>
<dbReference type="InterPro" id="IPR001547">
    <property type="entry name" value="Glyco_hydro_5"/>
</dbReference>
<dbReference type="PANTHER" id="PTHR31451:SF40">
    <property type="entry name" value="GLYCOSIDE HYDROLASE FAMILY 5 DOMAIN-CONTAINING PROTEIN"/>
    <property type="match status" value="1"/>
</dbReference>
<protein>
    <recommendedName>
        <fullName evidence="2">mannan endo-1,4-beta-mannosidase</fullName>
        <ecNumber evidence="2">3.2.1.78</ecNumber>
    </recommendedName>
</protein>
<reference evidence="7 8" key="1">
    <citation type="submission" date="2022-04" db="EMBL/GenBank/DDBJ databases">
        <title>Identification of a novel bacterium isolated from mangrove sediments.</title>
        <authorList>
            <person name="Pan X."/>
        </authorList>
    </citation>
    <scope>NUCLEOTIDE SEQUENCE [LARGE SCALE GENOMIC DNA]</scope>
    <source>
        <strain evidence="7 8">B2638</strain>
    </source>
</reference>
<sequence length="455" mass="50349">MNRRNLLQAAATTALAAASGTLTGKALAASPATPSAKPSSDAFIRAEGSRFVRHGQTYRYTGANIWYLAWLGTDGSYGDRGRLGRELDRLKAMGVTNVRVLAGAEESPVKDSIKPGFLREDGSLNQDLLTGLDYAMAELGKRSMTAVLYLTNNWEWSGGMMSLLYYATGKYINNNDPAHPWPAFPDYGSAFYSNPEAVKRNFAYVRMLVSRTNSVTGVRYAEDPTLMSWQLCNEPRPGVTPSLMKKVLPSYYKWIADSAALIRSLDPNHMVSLGMEGTIATGFREDIVLRAHRGIDYMTAHIWPLNWSWVDGKDLAGTWDAGKAKVEAYLAQHERLAKTLGKPLVFEEFGFPRDGELYDPSVPTTFRERYYRLIYAAAEASLAAGGPVQGTNFWAWNGEARAQHGDHHFRDGDTRYMGDPPHEPQGWYGNFDSDTGMIEVISTHAKAFASPEARG</sequence>
<dbReference type="InterPro" id="IPR006311">
    <property type="entry name" value="TAT_signal"/>
</dbReference>
<proteinExistence type="predicted"/>
<evidence type="ECO:0000256" key="2">
    <source>
        <dbReference type="ARBA" id="ARBA00012706"/>
    </source>
</evidence>